<evidence type="ECO:0008006" key="3">
    <source>
        <dbReference type="Google" id="ProtNLM"/>
    </source>
</evidence>
<evidence type="ECO:0000313" key="1">
    <source>
        <dbReference type="EMBL" id="MDG4716247.1"/>
    </source>
</evidence>
<dbReference type="Proteomes" id="UP001529085">
    <property type="component" value="Unassembled WGS sequence"/>
</dbReference>
<keyword evidence="2" id="KW-1185">Reference proteome</keyword>
<accession>A0ABT6G2H0</accession>
<evidence type="ECO:0000313" key="2">
    <source>
        <dbReference type="Proteomes" id="UP001529085"/>
    </source>
</evidence>
<dbReference type="RefSeq" id="WP_278005696.1">
    <property type="nucleotide sequence ID" value="NZ_JARSBN010000005.1"/>
</dbReference>
<protein>
    <recommendedName>
        <fullName evidence="3">SH3 domain-containing protein</fullName>
    </recommendedName>
</protein>
<reference evidence="1 2" key="1">
    <citation type="submission" date="2023-03" db="EMBL/GenBank/DDBJ databases">
        <title>Strain YYF002 represents a novel species in the genus Winogradskyella isolated from seawater.</title>
        <authorList>
            <person name="Fu Z.-Y."/>
        </authorList>
    </citation>
    <scope>NUCLEOTIDE SEQUENCE [LARGE SCALE GENOMIC DNA]</scope>
    <source>
        <strain evidence="1 2">YYF002</strain>
    </source>
</reference>
<organism evidence="1 2">
    <name type="scientific">Winogradskyella marincola</name>
    <dbReference type="NCBI Taxonomy" id="3037795"/>
    <lineage>
        <taxon>Bacteria</taxon>
        <taxon>Pseudomonadati</taxon>
        <taxon>Bacteroidota</taxon>
        <taxon>Flavobacteriia</taxon>
        <taxon>Flavobacteriales</taxon>
        <taxon>Flavobacteriaceae</taxon>
        <taxon>Winogradskyella</taxon>
    </lineage>
</organism>
<proteinExistence type="predicted"/>
<comment type="caution">
    <text evidence="1">The sequence shown here is derived from an EMBL/GenBank/DDBJ whole genome shotgun (WGS) entry which is preliminary data.</text>
</comment>
<sequence length="430" mass="49978">MKSTLQLILISLLLLTYSCKEKKSESQTTGTEKQTEQKISVVQTKDSVIEKKEVPKHYEHKYVIAKSGLNYRDKPNGKILGKFPLNTSLRLVEHTKVSDTINDGGKLIVGEWVGVQNWVLEDKEIDTVYVFNGFLSNNFIESDIKIYYTSSYYKEQNGNVRTAFLNVSETYFENAYNESEDRNGNSILKDEDLKKDTIRLNKNQRNKLLKFLNISESDKVFIYSITQDKIKAFHIKDLPAIACYNIYGSFEDYGNIETDYEFGFDLGKKINESDWSDNLTFIGKENPFEIGKLQPIIWKKTENNQFPVINEQNENDDYRVSYKFETKEYNYFLQKASKSNLCNHLVIIDKESNSEVFNKLYCYSEGTSPTEIITDSDKNEKNHQSQWTGKLFKNKPSIVFGFQYFSFGCESINFITEKEPSIEILCDNRH</sequence>
<dbReference type="EMBL" id="JARSBN010000005">
    <property type="protein sequence ID" value="MDG4716247.1"/>
    <property type="molecule type" value="Genomic_DNA"/>
</dbReference>
<dbReference type="PROSITE" id="PS51257">
    <property type="entry name" value="PROKAR_LIPOPROTEIN"/>
    <property type="match status" value="1"/>
</dbReference>
<gene>
    <name evidence="1" type="ORF">P7122_10205</name>
</gene>
<name>A0ABT6G2H0_9FLAO</name>